<dbReference type="InterPro" id="IPR018114">
    <property type="entry name" value="TRYPSIN_HIS"/>
</dbReference>
<dbReference type="CDD" id="cd00190">
    <property type="entry name" value="Tryp_SPc"/>
    <property type="match status" value="1"/>
</dbReference>
<evidence type="ECO:0000313" key="14">
    <source>
        <dbReference type="Proteomes" id="UP001181693"/>
    </source>
</evidence>
<keyword evidence="7 9" id="KW-0720">Serine protease</keyword>
<feature type="compositionally biased region" description="Polar residues" evidence="10">
    <location>
        <begin position="291"/>
        <end position="301"/>
    </location>
</feature>
<dbReference type="FunFam" id="2.40.10.10:FF:000003">
    <property type="entry name" value="Transmembrane serine protease 3"/>
    <property type="match status" value="1"/>
</dbReference>
<dbReference type="PROSITE" id="PS00135">
    <property type="entry name" value="TRYPSIN_SER"/>
    <property type="match status" value="1"/>
</dbReference>
<dbReference type="PROSITE" id="PS00134">
    <property type="entry name" value="TRYPSIN_HIS"/>
    <property type="match status" value="1"/>
</dbReference>
<dbReference type="AlphaFoldDB" id="A0AAV3B0S9"/>
<dbReference type="SUPFAM" id="SSF50494">
    <property type="entry name" value="Trypsin-like serine proteases"/>
    <property type="match status" value="1"/>
</dbReference>
<feature type="domain" description="Peptidase S1" evidence="12">
    <location>
        <begin position="41"/>
        <end position="281"/>
    </location>
</feature>
<feature type="region of interest" description="Disordered" evidence="10">
    <location>
        <begin position="287"/>
        <end position="317"/>
    </location>
</feature>
<dbReference type="GO" id="GO:0004252">
    <property type="term" value="F:serine-type endopeptidase activity"/>
    <property type="evidence" value="ECO:0007669"/>
    <property type="project" value="InterPro"/>
</dbReference>
<evidence type="ECO:0000256" key="4">
    <source>
        <dbReference type="ARBA" id="ARBA00022670"/>
    </source>
</evidence>
<accession>A0AAV3B0S9</accession>
<evidence type="ECO:0000256" key="10">
    <source>
        <dbReference type="SAM" id="MobiDB-lite"/>
    </source>
</evidence>
<feature type="chain" id="PRO_5043573375" description="Acrosin" evidence="11">
    <location>
        <begin position="23"/>
        <end position="336"/>
    </location>
</feature>
<keyword evidence="14" id="KW-1185">Reference proteome</keyword>
<dbReference type="InterPro" id="IPR043504">
    <property type="entry name" value="Peptidase_S1_PA_chymotrypsin"/>
</dbReference>
<dbReference type="PANTHER" id="PTHR24252:SF8">
    <property type="entry name" value="ACROSIN"/>
    <property type="match status" value="1"/>
</dbReference>
<evidence type="ECO:0000256" key="5">
    <source>
        <dbReference type="ARBA" id="ARBA00022723"/>
    </source>
</evidence>
<evidence type="ECO:0000256" key="11">
    <source>
        <dbReference type="SAM" id="SignalP"/>
    </source>
</evidence>
<evidence type="ECO:0000259" key="12">
    <source>
        <dbReference type="PROSITE" id="PS50240"/>
    </source>
</evidence>
<keyword evidence="5" id="KW-0479">Metal-binding</keyword>
<dbReference type="GO" id="GO:0046872">
    <property type="term" value="F:metal ion binding"/>
    <property type="evidence" value="ECO:0007669"/>
    <property type="project" value="UniProtKB-KW"/>
</dbReference>
<dbReference type="EMBL" id="DYDO01000002">
    <property type="protein sequence ID" value="DBA31653.1"/>
    <property type="molecule type" value="Genomic_DNA"/>
</dbReference>
<dbReference type="PRINTS" id="PR00722">
    <property type="entry name" value="CHYMOTRYPSIN"/>
</dbReference>
<evidence type="ECO:0000256" key="9">
    <source>
        <dbReference type="RuleBase" id="RU363034"/>
    </source>
</evidence>
<proteinExistence type="predicted"/>
<dbReference type="PANTHER" id="PTHR24252">
    <property type="entry name" value="ACROSIN-RELATED"/>
    <property type="match status" value="1"/>
</dbReference>
<evidence type="ECO:0000256" key="2">
    <source>
        <dbReference type="ARBA" id="ARBA00012050"/>
    </source>
</evidence>
<dbReference type="Gene3D" id="2.40.10.10">
    <property type="entry name" value="Trypsin-like serine proteases"/>
    <property type="match status" value="2"/>
</dbReference>
<gene>
    <name evidence="13" type="ORF">GDO54_007447</name>
</gene>
<evidence type="ECO:0000313" key="13">
    <source>
        <dbReference type="EMBL" id="DBA31653.1"/>
    </source>
</evidence>
<dbReference type="GO" id="GO:0006508">
    <property type="term" value="P:proteolysis"/>
    <property type="evidence" value="ECO:0007669"/>
    <property type="project" value="UniProtKB-KW"/>
</dbReference>
<dbReference type="InterPro" id="IPR033116">
    <property type="entry name" value="TRYPSIN_SER"/>
</dbReference>
<comment type="caution">
    <text evidence="13">The sequence shown here is derived from an EMBL/GenBank/DDBJ whole genome shotgun (WGS) entry which is preliminary data.</text>
</comment>
<dbReference type="InterPro" id="IPR009003">
    <property type="entry name" value="Peptidase_S1_PA"/>
</dbReference>
<keyword evidence="8" id="KW-1015">Disulfide bond</keyword>
<dbReference type="Proteomes" id="UP001181693">
    <property type="component" value="Unassembled WGS sequence"/>
</dbReference>
<reference evidence="13" key="1">
    <citation type="thesis" date="2020" institute="ProQuest LLC" country="789 East Eisenhower Parkway, Ann Arbor, MI, USA">
        <title>Comparative Genomics and Chromosome Evolution.</title>
        <authorList>
            <person name="Mudd A.B."/>
        </authorList>
    </citation>
    <scope>NUCLEOTIDE SEQUENCE</scope>
    <source>
        <strain evidence="13">1538</strain>
        <tissue evidence="13">Blood</tissue>
    </source>
</reference>
<dbReference type="GO" id="GO:0007340">
    <property type="term" value="P:acrosome reaction"/>
    <property type="evidence" value="ECO:0007669"/>
    <property type="project" value="TreeGrafter"/>
</dbReference>
<protein>
    <recommendedName>
        <fullName evidence="3">Acrosin</fullName>
        <ecNumber evidence="2">3.4.21.10</ecNumber>
    </recommendedName>
</protein>
<name>A0AAV3B0S9_PYXAD</name>
<dbReference type="PROSITE" id="PS50240">
    <property type="entry name" value="TRYPSIN_DOM"/>
    <property type="match status" value="1"/>
</dbReference>
<keyword evidence="6 9" id="KW-0378">Hydrolase</keyword>
<evidence type="ECO:0000256" key="8">
    <source>
        <dbReference type="ARBA" id="ARBA00023157"/>
    </source>
</evidence>
<dbReference type="InterPro" id="IPR001314">
    <property type="entry name" value="Peptidase_S1A"/>
</dbReference>
<keyword evidence="11" id="KW-0732">Signal</keyword>
<sequence length="336" mass="36979">MDHLFLLGFLVLLASCSDATRAYNSASCGNRPLKKGSFARIVGGTKTQPGDWPWMVSLQTPGISGYKHFCGGTLINHRWVLTAAHCFGDLSFVSKWRVVLGGHQLSKLSRNVQVRAVESYILHKRYSPNLKINDIALIKLSFPVTFSDFVQPACLPSTTMDISSKSSCYISGWGLMFEKASQTADTLQEAKVSIIDSETCNSPSWYNGRIKYQNMCAGNPKGGIDTCQGDSGGPLMCLDKTTSKYYVVGVTSWGFGCARKHRPGVYARTQHFQKWIAAKLAGCSAQEKKQSAPQTTSTFPSGSEPKVDTRRSLTSAVETSLKDSPYVRKILKRFQK</sequence>
<feature type="signal peptide" evidence="11">
    <location>
        <begin position="1"/>
        <end position="22"/>
    </location>
</feature>
<evidence type="ECO:0000256" key="3">
    <source>
        <dbReference type="ARBA" id="ARBA00017161"/>
    </source>
</evidence>
<keyword evidence="4 9" id="KW-0645">Protease</keyword>
<evidence type="ECO:0000256" key="1">
    <source>
        <dbReference type="ARBA" id="ARBA00001656"/>
    </source>
</evidence>
<dbReference type="Pfam" id="PF00089">
    <property type="entry name" value="Trypsin"/>
    <property type="match status" value="1"/>
</dbReference>
<evidence type="ECO:0000256" key="6">
    <source>
        <dbReference type="ARBA" id="ARBA00022801"/>
    </source>
</evidence>
<organism evidence="13 14">
    <name type="scientific">Pyxicephalus adspersus</name>
    <name type="common">African bullfrog</name>
    <dbReference type="NCBI Taxonomy" id="30357"/>
    <lineage>
        <taxon>Eukaryota</taxon>
        <taxon>Metazoa</taxon>
        <taxon>Chordata</taxon>
        <taxon>Craniata</taxon>
        <taxon>Vertebrata</taxon>
        <taxon>Euteleostomi</taxon>
        <taxon>Amphibia</taxon>
        <taxon>Batrachia</taxon>
        <taxon>Anura</taxon>
        <taxon>Neobatrachia</taxon>
        <taxon>Ranoidea</taxon>
        <taxon>Pyxicephalidae</taxon>
        <taxon>Pyxicephalinae</taxon>
        <taxon>Pyxicephalus</taxon>
    </lineage>
</organism>
<dbReference type="InterPro" id="IPR001254">
    <property type="entry name" value="Trypsin_dom"/>
</dbReference>
<dbReference type="EC" id="3.4.21.10" evidence="2"/>
<evidence type="ECO:0000256" key="7">
    <source>
        <dbReference type="ARBA" id="ARBA00022825"/>
    </source>
</evidence>
<comment type="catalytic activity">
    <reaction evidence="1">
        <text>Preferential cleavage: Arg-|-Xaa, Lys-|-Xaa.</text>
        <dbReference type="EC" id="3.4.21.10"/>
    </reaction>
</comment>
<dbReference type="SMART" id="SM00020">
    <property type="entry name" value="Tryp_SPc"/>
    <property type="match status" value="1"/>
</dbReference>